<dbReference type="RefSeq" id="WP_191697878.1">
    <property type="nucleotide sequence ID" value="NZ_JACSQO010000013.1"/>
</dbReference>
<evidence type="ECO:0000256" key="1">
    <source>
        <dbReference type="ARBA" id="ARBA00001974"/>
    </source>
</evidence>
<dbReference type="PANTHER" id="PTHR48105">
    <property type="entry name" value="THIOREDOXIN REDUCTASE 1-RELATED-RELATED"/>
    <property type="match status" value="1"/>
</dbReference>
<accession>A0ABR8RE64</accession>
<keyword evidence="7" id="KW-1185">Reference proteome</keyword>
<dbReference type="InterPro" id="IPR023753">
    <property type="entry name" value="FAD/NAD-binding_dom"/>
</dbReference>
<keyword evidence="4" id="KW-0560">Oxidoreductase</keyword>
<dbReference type="InterPro" id="IPR036188">
    <property type="entry name" value="FAD/NAD-bd_sf"/>
</dbReference>
<dbReference type="InterPro" id="IPR050097">
    <property type="entry name" value="Ferredoxin-NADP_redctase_2"/>
</dbReference>
<sequence length="299" mass="33657">MYDCIIIGGGPAGLGAGLTLGRARRKVALFDDGTNRNRVTHESHGFITRDGIKPHEFKGIGLKELENYPNVSYFNKTIIEIGREGNEGNFIVRTRDNEEYVSEKLLLATGIQEMFTIESIRSFYGKSLFSCPYCDGWELRDKPLLILAEKEEHVLHMVKLIYNWSNDLMVLTNGKELSHEGMQELAKHNIEIKIEKIDELIGEAGYLKGVKLESGEIINRTQGFVAPTYYRPNYFAEKLGCEIDEKGRVMTDPRCRASQKNVYVAGETRKPIPSSLMIAAADGNKAAVSINTDLTEERF</sequence>
<dbReference type="EMBL" id="JACSQO010000013">
    <property type="protein sequence ID" value="MBD7946081.1"/>
    <property type="molecule type" value="Genomic_DNA"/>
</dbReference>
<comment type="cofactor">
    <cofactor evidence="1">
        <name>FAD</name>
        <dbReference type="ChEBI" id="CHEBI:57692"/>
    </cofactor>
</comment>
<comment type="subunit">
    <text evidence="2">Homodimer.</text>
</comment>
<dbReference type="Pfam" id="PF07992">
    <property type="entry name" value="Pyr_redox_2"/>
    <property type="match status" value="1"/>
</dbReference>
<protein>
    <submittedName>
        <fullName evidence="6">NAD(P)/FAD-dependent oxidoreductase</fullName>
    </submittedName>
</protein>
<evidence type="ECO:0000259" key="5">
    <source>
        <dbReference type="Pfam" id="PF07992"/>
    </source>
</evidence>
<dbReference type="PRINTS" id="PR00368">
    <property type="entry name" value="FADPNR"/>
</dbReference>
<keyword evidence="3" id="KW-0285">Flavoprotein</keyword>
<evidence type="ECO:0000256" key="3">
    <source>
        <dbReference type="ARBA" id="ARBA00022630"/>
    </source>
</evidence>
<dbReference type="SUPFAM" id="SSF51905">
    <property type="entry name" value="FAD/NAD(P)-binding domain"/>
    <property type="match status" value="1"/>
</dbReference>
<gene>
    <name evidence="6" type="ORF">H9650_18405</name>
</gene>
<evidence type="ECO:0000313" key="6">
    <source>
        <dbReference type="EMBL" id="MBD7946081.1"/>
    </source>
</evidence>
<evidence type="ECO:0000256" key="4">
    <source>
        <dbReference type="ARBA" id="ARBA00023002"/>
    </source>
</evidence>
<comment type="caution">
    <text evidence="6">The sequence shown here is derived from an EMBL/GenBank/DDBJ whole genome shotgun (WGS) entry which is preliminary data.</text>
</comment>
<evidence type="ECO:0000256" key="2">
    <source>
        <dbReference type="ARBA" id="ARBA00011738"/>
    </source>
</evidence>
<dbReference type="Proteomes" id="UP000640786">
    <property type="component" value="Unassembled WGS sequence"/>
</dbReference>
<name>A0ABR8RE64_9BACI</name>
<evidence type="ECO:0000313" key="7">
    <source>
        <dbReference type="Proteomes" id="UP000640786"/>
    </source>
</evidence>
<organism evidence="6 7">
    <name type="scientific">Psychrobacillus faecigallinarum</name>
    <dbReference type="NCBI Taxonomy" id="2762235"/>
    <lineage>
        <taxon>Bacteria</taxon>
        <taxon>Bacillati</taxon>
        <taxon>Bacillota</taxon>
        <taxon>Bacilli</taxon>
        <taxon>Bacillales</taxon>
        <taxon>Bacillaceae</taxon>
        <taxon>Psychrobacillus</taxon>
    </lineage>
</organism>
<feature type="domain" description="FAD/NAD(P)-binding" evidence="5">
    <location>
        <begin position="2"/>
        <end position="283"/>
    </location>
</feature>
<dbReference type="Gene3D" id="3.50.50.60">
    <property type="entry name" value="FAD/NAD(P)-binding domain"/>
    <property type="match status" value="2"/>
</dbReference>
<proteinExistence type="predicted"/>
<reference evidence="6 7" key="1">
    <citation type="submission" date="2020-08" db="EMBL/GenBank/DDBJ databases">
        <title>A Genomic Blueprint of the Chicken Gut Microbiome.</title>
        <authorList>
            <person name="Gilroy R."/>
            <person name="Ravi A."/>
            <person name="Getino M."/>
            <person name="Pursley I."/>
            <person name="Horton D.L."/>
            <person name="Alikhan N.-F."/>
            <person name="Baker D."/>
            <person name="Gharbi K."/>
            <person name="Hall N."/>
            <person name="Watson M."/>
            <person name="Adriaenssens E.M."/>
            <person name="Foster-Nyarko E."/>
            <person name="Jarju S."/>
            <person name="Secka A."/>
            <person name="Antonio M."/>
            <person name="Oren A."/>
            <person name="Chaudhuri R."/>
            <person name="La Ragione R.M."/>
            <person name="Hildebrand F."/>
            <person name="Pallen M.J."/>
        </authorList>
    </citation>
    <scope>NUCLEOTIDE SEQUENCE [LARGE SCALE GENOMIC DNA]</scope>
    <source>
        <strain evidence="6 7">Sa2BUA9</strain>
    </source>
</reference>
<dbReference type="PRINTS" id="PR00469">
    <property type="entry name" value="PNDRDTASEII"/>
</dbReference>